<comment type="caution">
    <text evidence="3">The sequence shown here is derived from an EMBL/GenBank/DDBJ whole genome shotgun (WGS) entry which is preliminary data.</text>
</comment>
<dbReference type="PANTHER" id="PTHR22765">
    <property type="entry name" value="RING FINGER AND PROTEASE ASSOCIATED DOMAIN-CONTAINING"/>
    <property type="match status" value="1"/>
</dbReference>
<evidence type="ECO:0000256" key="1">
    <source>
        <dbReference type="PROSITE-ProRule" id="PRU00175"/>
    </source>
</evidence>
<dbReference type="InterPro" id="IPR013083">
    <property type="entry name" value="Znf_RING/FYVE/PHD"/>
</dbReference>
<sequence>MEDLDLYFMFSITKEVILPDEKFHEWKKWFENHPSEYYNFVQTQLEMRSRKAALQKVRVGKCGDVAEGLLEMEQCSICLEESLRGGDARASEFIIYPMETAPSTSINSGDDYFIDISLHGFHHLSAAKKSGRIHLTANVQVLLQSSSSSSSKSSTSRIKGYTTTEEFLLQPNNLFSEECRDAMTILIKLMYIPFSLDDDEKHIQWTSSYGKFVKGNKSLKNSEDLVIELERYFQNLKYCLPPYQDLRFKFNITKEVTLPDDEFKAWKYWSENYPCEYDNFTQIQPGLDQRLRRAALVELDRFRVGKGGGETQEGLREQCPICLEELLNGGDGRVSETIRLHPCDHVYHEICILEWLKINKSCPYCRANCTPNK</sequence>
<keyword evidence="4" id="KW-1185">Reference proteome</keyword>
<proteinExistence type="predicted"/>
<dbReference type="SMART" id="SM00184">
    <property type="entry name" value="RING"/>
    <property type="match status" value="1"/>
</dbReference>
<gene>
    <name evidence="3" type="ORF">BUALT_Bualt02G0038400</name>
</gene>
<evidence type="ECO:0000259" key="2">
    <source>
        <dbReference type="PROSITE" id="PS50089"/>
    </source>
</evidence>
<dbReference type="InterPro" id="IPR051826">
    <property type="entry name" value="E3_ubiquitin-ligase_domain"/>
</dbReference>
<reference evidence="3" key="1">
    <citation type="submission" date="2019-10" db="EMBL/GenBank/DDBJ databases">
        <authorList>
            <person name="Zhang R."/>
            <person name="Pan Y."/>
            <person name="Wang J."/>
            <person name="Ma R."/>
            <person name="Yu S."/>
        </authorList>
    </citation>
    <scope>NUCLEOTIDE SEQUENCE</scope>
    <source>
        <strain evidence="3">LA-IB0</strain>
        <tissue evidence="3">Leaf</tissue>
    </source>
</reference>
<dbReference type="CDD" id="cd16448">
    <property type="entry name" value="RING-H2"/>
    <property type="match status" value="1"/>
</dbReference>
<dbReference type="Proteomes" id="UP000826271">
    <property type="component" value="Unassembled WGS sequence"/>
</dbReference>
<keyword evidence="1" id="KW-0862">Zinc</keyword>
<dbReference type="AlphaFoldDB" id="A0AAV6XYT7"/>
<protein>
    <recommendedName>
        <fullName evidence="2">RING-type domain-containing protein</fullName>
    </recommendedName>
</protein>
<name>A0AAV6XYT7_9LAMI</name>
<organism evidence="3 4">
    <name type="scientific">Buddleja alternifolia</name>
    <dbReference type="NCBI Taxonomy" id="168488"/>
    <lineage>
        <taxon>Eukaryota</taxon>
        <taxon>Viridiplantae</taxon>
        <taxon>Streptophyta</taxon>
        <taxon>Embryophyta</taxon>
        <taxon>Tracheophyta</taxon>
        <taxon>Spermatophyta</taxon>
        <taxon>Magnoliopsida</taxon>
        <taxon>eudicotyledons</taxon>
        <taxon>Gunneridae</taxon>
        <taxon>Pentapetalae</taxon>
        <taxon>asterids</taxon>
        <taxon>lamiids</taxon>
        <taxon>Lamiales</taxon>
        <taxon>Scrophulariaceae</taxon>
        <taxon>Buddlejeae</taxon>
        <taxon>Buddleja</taxon>
    </lineage>
</organism>
<evidence type="ECO:0000313" key="3">
    <source>
        <dbReference type="EMBL" id="KAG8387603.1"/>
    </source>
</evidence>
<dbReference type="EMBL" id="WHWC01000002">
    <property type="protein sequence ID" value="KAG8387603.1"/>
    <property type="molecule type" value="Genomic_DNA"/>
</dbReference>
<dbReference type="Gene3D" id="3.30.40.10">
    <property type="entry name" value="Zinc/RING finger domain, C3HC4 (zinc finger)"/>
    <property type="match status" value="1"/>
</dbReference>
<dbReference type="GO" id="GO:0006511">
    <property type="term" value="P:ubiquitin-dependent protein catabolic process"/>
    <property type="evidence" value="ECO:0007669"/>
    <property type="project" value="TreeGrafter"/>
</dbReference>
<keyword evidence="1" id="KW-0479">Metal-binding</keyword>
<dbReference type="Pfam" id="PF13639">
    <property type="entry name" value="zf-RING_2"/>
    <property type="match status" value="1"/>
</dbReference>
<dbReference type="SUPFAM" id="SSF57850">
    <property type="entry name" value="RING/U-box"/>
    <property type="match status" value="1"/>
</dbReference>
<dbReference type="GO" id="GO:0008270">
    <property type="term" value="F:zinc ion binding"/>
    <property type="evidence" value="ECO:0007669"/>
    <property type="project" value="UniProtKB-KW"/>
</dbReference>
<dbReference type="GO" id="GO:0061630">
    <property type="term" value="F:ubiquitin protein ligase activity"/>
    <property type="evidence" value="ECO:0007669"/>
    <property type="project" value="TreeGrafter"/>
</dbReference>
<evidence type="ECO:0000313" key="4">
    <source>
        <dbReference type="Proteomes" id="UP000826271"/>
    </source>
</evidence>
<dbReference type="InterPro" id="IPR001841">
    <property type="entry name" value="Znf_RING"/>
</dbReference>
<keyword evidence="1" id="KW-0863">Zinc-finger</keyword>
<feature type="domain" description="RING-type" evidence="2">
    <location>
        <begin position="319"/>
        <end position="366"/>
    </location>
</feature>
<dbReference type="PANTHER" id="PTHR22765:SF434">
    <property type="entry name" value="GB|AAD18119.1-RELATED"/>
    <property type="match status" value="1"/>
</dbReference>
<accession>A0AAV6XYT7</accession>
<dbReference type="PROSITE" id="PS50089">
    <property type="entry name" value="ZF_RING_2"/>
    <property type="match status" value="1"/>
</dbReference>